<reference evidence="1 2" key="1">
    <citation type="submission" date="2019-09" db="EMBL/GenBank/DDBJ databases">
        <title>Whole-genome sequence of the purple sulfur bacterium Thiohalocapsa marina DSM 19078.</title>
        <authorList>
            <person name="Kyndt J.A."/>
            <person name="Meyer T.E."/>
        </authorList>
    </citation>
    <scope>NUCLEOTIDE SEQUENCE [LARGE SCALE GENOMIC DNA]</scope>
    <source>
        <strain evidence="1 2">DSM 19078</strain>
    </source>
</reference>
<proteinExistence type="predicted"/>
<dbReference type="EMBL" id="VWXX01000001">
    <property type="protein sequence ID" value="KAA6187768.1"/>
    <property type="molecule type" value="Genomic_DNA"/>
</dbReference>
<keyword evidence="2" id="KW-1185">Reference proteome</keyword>
<dbReference type="AlphaFoldDB" id="A0A5M8FVB6"/>
<comment type="caution">
    <text evidence="1">The sequence shown here is derived from an EMBL/GenBank/DDBJ whole genome shotgun (WGS) entry which is preliminary data.</text>
</comment>
<evidence type="ECO:0000313" key="2">
    <source>
        <dbReference type="Proteomes" id="UP000322981"/>
    </source>
</evidence>
<organism evidence="1 2">
    <name type="scientific">Thiohalocapsa marina</name>
    <dbReference type="NCBI Taxonomy" id="424902"/>
    <lineage>
        <taxon>Bacteria</taxon>
        <taxon>Pseudomonadati</taxon>
        <taxon>Pseudomonadota</taxon>
        <taxon>Gammaproteobacteria</taxon>
        <taxon>Chromatiales</taxon>
        <taxon>Chromatiaceae</taxon>
        <taxon>Thiohalocapsa</taxon>
    </lineage>
</organism>
<name>A0A5M8FVB6_9GAMM</name>
<accession>A0A5M8FVB6</accession>
<evidence type="ECO:0000313" key="1">
    <source>
        <dbReference type="EMBL" id="KAA6187768.1"/>
    </source>
</evidence>
<protein>
    <submittedName>
        <fullName evidence="1">Uncharacterized protein</fullName>
    </submittedName>
</protein>
<sequence>MPETPPVQRRSTPESHCPKYAIVGRNPLRSAWEPPAVRFQAGRSNDCWHFDLSPSDLKHVKRPAWFEPSRTHHQSR</sequence>
<gene>
    <name evidence="1" type="ORF">F2Q65_00555</name>
</gene>
<dbReference type="Proteomes" id="UP000322981">
    <property type="component" value="Unassembled WGS sequence"/>
</dbReference>
<dbReference type="OrthoDB" id="491070at2"/>